<evidence type="ECO:0000313" key="3">
    <source>
        <dbReference type="RefSeq" id="XP_013416546.1"/>
    </source>
</evidence>
<dbReference type="AlphaFoldDB" id="A0A1S3K1N7"/>
<feature type="region of interest" description="Disordered" evidence="1">
    <location>
        <begin position="109"/>
        <end position="134"/>
    </location>
</feature>
<feature type="compositionally biased region" description="Low complexity" evidence="1">
    <location>
        <begin position="361"/>
        <end position="373"/>
    </location>
</feature>
<accession>A0A1S3K1N7</accession>
<feature type="region of interest" description="Disordered" evidence="1">
    <location>
        <begin position="1"/>
        <end position="36"/>
    </location>
</feature>
<dbReference type="OrthoDB" id="6148903at2759"/>
<evidence type="ECO:0000313" key="4">
    <source>
        <dbReference type="RefSeq" id="XP_013416547.1"/>
    </source>
</evidence>
<proteinExistence type="predicted"/>
<protein>
    <submittedName>
        <fullName evidence="3 4">Uncharacterized protein LOC106178073</fullName>
    </submittedName>
</protein>
<keyword evidence="2" id="KW-1185">Reference proteome</keyword>
<dbReference type="RefSeq" id="XP_013416546.1">
    <property type="nucleotide sequence ID" value="XM_013561092.2"/>
</dbReference>
<dbReference type="RefSeq" id="XP_013416548.1">
    <property type="nucleotide sequence ID" value="XM_013561094.1"/>
</dbReference>
<dbReference type="KEGG" id="lak:106178073"/>
<sequence>MATAIERLKVHGNPVPRKGDLRPRQGNERPFTQGAFDPNIFFDMEDVALEPVGTGPTDVLLNPLNNRTGFYGKKISVTRKNPKDNMGVQDFVITGTTVSHPGHDYLTRSKTTSSMHLPRPAAQEDGNLSGNQKGKYTTGNQPFKVLNLPSLTSIPTPQGLSEPHVSRINHGRELEIAGVYLGPSTSDFETSTEYSSYRRFPKRMKRSIKAEKPTDIDKLQACLNIRQPRDSSSSMQGHNVKLRHNTQFMQRRNYLNPYKNINKNKRPTAFGNFKYQFEHVDSYVNFNQLYSPGQQDMQVSTVLAKQTKAHSDTSILQLMEEMNRPRSRDRRSGTLYSDIGAHSDLDEYFRIRSSRMERRTTASSKSAKSAKTALDNIVPEANEDVEWATQNPPNSPGPRTT</sequence>
<dbReference type="Proteomes" id="UP000085678">
    <property type="component" value="Unplaced"/>
</dbReference>
<evidence type="ECO:0000313" key="2">
    <source>
        <dbReference type="Proteomes" id="UP000085678"/>
    </source>
</evidence>
<evidence type="ECO:0000313" key="5">
    <source>
        <dbReference type="RefSeq" id="XP_013416548.1"/>
    </source>
</evidence>
<evidence type="ECO:0000256" key="1">
    <source>
        <dbReference type="SAM" id="MobiDB-lite"/>
    </source>
</evidence>
<gene>
    <name evidence="3 4 5" type="primary">LOC106178073</name>
</gene>
<organism evidence="2 5">
    <name type="scientific">Lingula anatina</name>
    <name type="common">Brachiopod</name>
    <name type="synonym">Lingula unguis</name>
    <dbReference type="NCBI Taxonomy" id="7574"/>
    <lineage>
        <taxon>Eukaryota</taxon>
        <taxon>Metazoa</taxon>
        <taxon>Spiralia</taxon>
        <taxon>Lophotrochozoa</taxon>
        <taxon>Brachiopoda</taxon>
        <taxon>Linguliformea</taxon>
        <taxon>Lingulata</taxon>
        <taxon>Lingulida</taxon>
        <taxon>Linguloidea</taxon>
        <taxon>Lingulidae</taxon>
        <taxon>Lingula</taxon>
    </lineage>
</organism>
<dbReference type="RefSeq" id="XP_013416547.1">
    <property type="nucleotide sequence ID" value="XM_013561093.1"/>
</dbReference>
<feature type="compositionally biased region" description="Polar residues" evidence="1">
    <location>
        <begin position="388"/>
        <end position="401"/>
    </location>
</feature>
<dbReference type="GeneID" id="106178073"/>
<feature type="compositionally biased region" description="Basic and acidic residues" evidence="1">
    <location>
        <begin position="17"/>
        <end position="27"/>
    </location>
</feature>
<feature type="region of interest" description="Disordered" evidence="1">
    <location>
        <begin position="356"/>
        <end position="401"/>
    </location>
</feature>
<reference evidence="3 4" key="1">
    <citation type="submission" date="2025-04" db="UniProtKB">
        <authorList>
            <consortium name="RefSeq"/>
        </authorList>
    </citation>
    <scope>IDENTIFICATION</scope>
    <source>
        <tissue evidence="3 4">Gonads</tissue>
    </source>
</reference>
<name>A0A1S3K1N7_LINAN</name>